<dbReference type="PANTHER" id="PTHR12001:SF69">
    <property type="entry name" value="ALL TRANS-POLYPRENYL-DIPHOSPHATE SYNTHASE PDSS1"/>
    <property type="match status" value="1"/>
</dbReference>
<keyword evidence="8" id="KW-1185">Reference proteome</keyword>
<proteinExistence type="inferred from homology"/>
<dbReference type="InterPro" id="IPR033749">
    <property type="entry name" value="Polyprenyl_synt_CS"/>
</dbReference>
<evidence type="ECO:0000256" key="3">
    <source>
        <dbReference type="ARBA" id="ARBA00022679"/>
    </source>
</evidence>
<protein>
    <recommendedName>
        <fullName evidence="9">Decaprenyl-diphosphate synthase subunit 1</fullName>
    </recommendedName>
</protein>
<evidence type="ECO:0000313" key="8">
    <source>
        <dbReference type="Proteomes" id="UP001152888"/>
    </source>
</evidence>
<dbReference type="PANTHER" id="PTHR12001">
    <property type="entry name" value="GERANYLGERANYL PYROPHOSPHATE SYNTHASE"/>
    <property type="match status" value="1"/>
</dbReference>
<keyword evidence="5" id="KW-0460">Magnesium</keyword>
<dbReference type="Pfam" id="PF00348">
    <property type="entry name" value="polyprenyl_synt"/>
    <property type="match status" value="1"/>
</dbReference>
<dbReference type="GO" id="GO:0005739">
    <property type="term" value="C:mitochondrion"/>
    <property type="evidence" value="ECO:0007669"/>
    <property type="project" value="TreeGrafter"/>
</dbReference>
<evidence type="ECO:0000256" key="5">
    <source>
        <dbReference type="ARBA" id="ARBA00022842"/>
    </source>
</evidence>
<name>A0A9P0K7G5_ACAOB</name>
<evidence type="ECO:0008006" key="9">
    <source>
        <dbReference type="Google" id="ProtNLM"/>
    </source>
</evidence>
<organism evidence="7 8">
    <name type="scientific">Acanthoscelides obtectus</name>
    <name type="common">Bean weevil</name>
    <name type="synonym">Bruchus obtectus</name>
    <dbReference type="NCBI Taxonomy" id="200917"/>
    <lineage>
        <taxon>Eukaryota</taxon>
        <taxon>Metazoa</taxon>
        <taxon>Ecdysozoa</taxon>
        <taxon>Arthropoda</taxon>
        <taxon>Hexapoda</taxon>
        <taxon>Insecta</taxon>
        <taxon>Pterygota</taxon>
        <taxon>Neoptera</taxon>
        <taxon>Endopterygota</taxon>
        <taxon>Coleoptera</taxon>
        <taxon>Polyphaga</taxon>
        <taxon>Cucujiformia</taxon>
        <taxon>Chrysomeloidea</taxon>
        <taxon>Chrysomelidae</taxon>
        <taxon>Bruchinae</taxon>
        <taxon>Bruchini</taxon>
        <taxon>Acanthoscelides</taxon>
    </lineage>
</organism>
<dbReference type="InterPro" id="IPR008949">
    <property type="entry name" value="Isoprenoid_synthase_dom_sf"/>
</dbReference>
<comment type="similarity">
    <text evidence="2">Belongs to the FPP/GGPP synthase family.</text>
</comment>
<comment type="cofactor">
    <cofactor evidence="1">
        <name>Mg(2+)</name>
        <dbReference type="ChEBI" id="CHEBI:18420"/>
    </cofactor>
</comment>
<dbReference type="PROSITE" id="PS00723">
    <property type="entry name" value="POLYPRENYL_SYNTHASE_1"/>
    <property type="match status" value="1"/>
</dbReference>
<evidence type="ECO:0000256" key="4">
    <source>
        <dbReference type="ARBA" id="ARBA00022723"/>
    </source>
</evidence>
<dbReference type="Proteomes" id="UP001152888">
    <property type="component" value="Unassembled WGS sequence"/>
</dbReference>
<dbReference type="GO" id="GO:0004659">
    <property type="term" value="F:prenyltransferase activity"/>
    <property type="evidence" value="ECO:0007669"/>
    <property type="project" value="InterPro"/>
</dbReference>
<dbReference type="GO" id="GO:0006744">
    <property type="term" value="P:ubiquinone biosynthetic process"/>
    <property type="evidence" value="ECO:0007669"/>
    <property type="project" value="TreeGrafter"/>
</dbReference>
<gene>
    <name evidence="7" type="ORF">ACAOBT_LOCUS6523</name>
</gene>
<evidence type="ECO:0000256" key="6">
    <source>
        <dbReference type="ARBA" id="ARBA00023229"/>
    </source>
</evidence>
<keyword evidence="6" id="KW-0414">Isoprene biosynthesis</keyword>
<dbReference type="AlphaFoldDB" id="A0A9P0K7G5"/>
<keyword evidence="3" id="KW-0808">Transferase</keyword>
<reference evidence="7" key="1">
    <citation type="submission" date="2022-03" db="EMBL/GenBank/DDBJ databases">
        <authorList>
            <person name="Sayadi A."/>
        </authorList>
    </citation>
    <scope>NUCLEOTIDE SEQUENCE</scope>
</reference>
<dbReference type="OrthoDB" id="9927103at2759"/>
<dbReference type="GO" id="GO:0042811">
    <property type="term" value="P:pheromone biosynthetic process"/>
    <property type="evidence" value="ECO:0007669"/>
    <property type="project" value="UniProtKB-ARBA"/>
</dbReference>
<dbReference type="GO" id="GO:0046872">
    <property type="term" value="F:metal ion binding"/>
    <property type="evidence" value="ECO:0007669"/>
    <property type="project" value="UniProtKB-KW"/>
</dbReference>
<dbReference type="GO" id="GO:0008299">
    <property type="term" value="P:isoprenoid biosynthetic process"/>
    <property type="evidence" value="ECO:0007669"/>
    <property type="project" value="UniProtKB-KW"/>
</dbReference>
<dbReference type="GO" id="GO:1990234">
    <property type="term" value="C:transferase complex"/>
    <property type="evidence" value="ECO:0007669"/>
    <property type="project" value="TreeGrafter"/>
</dbReference>
<dbReference type="SUPFAM" id="SSF48576">
    <property type="entry name" value="Terpenoid synthases"/>
    <property type="match status" value="1"/>
</dbReference>
<evidence type="ECO:0000256" key="2">
    <source>
        <dbReference type="ARBA" id="ARBA00006706"/>
    </source>
</evidence>
<comment type="caution">
    <text evidence="7">The sequence shown here is derived from an EMBL/GenBank/DDBJ whole genome shotgun (WGS) entry which is preliminary data.</text>
</comment>
<sequence>MTWHPCIRPADSTTTTVIPHPRTYATMRTHQTGSMPSPDLQVDPYCLLEDDLKDVYDYIRKALRRNTYQDSLYEIATYYFDGHGKAVRPMVTILMARAINYHICKENGGLMKSQREVAMISEMIHTASLVHDDVIDQSDFRRGKPSVNVKWNHKKVTMAGDFILAVASMMISRIRNNDVTLVLSQVVTDLVQGEFMQLGAKETENERFAHYLTKTYRKTASLKANSLKAVSFNLYSQHFTDKAINLFDI</sequence>
<dbReference type="InterPro" id="IPR000092">
    <property type="entry name" value="Polyprenyl_synt"/>
</dbReference>
<keyword evidence="4" id="KW-0479">Metal-binding</keyword>
<dbReference type="Gene3D" id="1.10.600.10">
    <property type="entry name" value="Farnesyl Diphosphate Synthase"/>
    <property type="match status" value="1"/>
</dbReference>
<evidence type="ECO:0000256" key="1">
    <source>
        <dbReference type="ARBA" id="ARBA00001946"/>
    </source>
</evidence>
<dbReference type="EMBL" id="CAKOFQ010006728">
    <property type="protein sequence ID" value="CAH1965810.1"/>
    <property type="molecule type" value="Genomic_DNA"/>
</dbReference>
<accession>A0A9P0K7G5</accession>
<evidence type="ECO:0000313" key="7">
    <source>
        <dbReference type="EMBL" id="CAH1965810.1"/>
    </source>
</evidence>